<dbReference type="OrthoDB" id="2448676at2759"/>
<keyword evidence="3" id="KW-1185">Reference proteome</keyword>
<name>A0A9N9ALG6_9GLOM</name>
<accession>A0A9N9ALG6</accession>
<evidence type="ECO:0000256" key="1">
    <source>
        <dbReference type="SAM" id="MobiDB-lite"/>
    </source>
</evidence>
<dbReference type="AlphaFoldDB" id="A0A9N9ALG6"/>
<reference evidence="2" key="1">
    <citation type="submission" date="2021-06" db="EMBL/GenBank/DDBJ databases">
        <authorList>
            <person name="Kallberg Y."/>
            <person name="Tangrot J."/>
            <person name="Rosling A."/>
        </authorList>
    </citation>
    <scope>NUCLEOTIDE SEQUENCE</scope>
    <source>
        <strain evidence="2">CL551</strain>
    </source>
</reference>
<dbReference type="Proteomes" id="UP000789342">
    <property type="component" value="Unassembled WGS sequence"/>
</dbReference>
<sequence>MKTPSCSQNIITDYQLRDPGPRHHIPKVSYDPMSHINIITNDSTQKTSIQKDSRIEMEKFKQELYLAPISEEKIEVISRDKEPGMPIHFENDKHTTWQVYDEIWDCLFGISWENFHKQTQRAYKIYKLFDNTRIEKIQRVKSYSTNRILKFTNPQIQHSIDYFANKKVTMKCQPRDPGTSIESQITNPSDSKNLSGAKESTLSISQTEKKAF</sequence>
<gene>
    <name evidence="2" type="ORF">AMORRO_LOCUS4846</name>
</gene>
<evidence type="ECO:0000313" key="2">
    <source>
        <dbReference type="EMBL" id="CAG8534853.1"/>
    </source>
</evidence>
<evidence type="ECO:0000313" key="3">
    <source>
        <dbReference type="Proteomes" id="UP000789342"/>
    </source>
</evidence>
<proteinExistence type="predicted"/>
<organism evidence="2 3">
    <name type="scientific">Acaulospora morrowiae</name>
    <dbReference type="NCBI Taxonomy" id="94023"/>
    <lineage>
        <taxon>Eukaryota</taxon>
        <taxon>Fungi</taxon>
        <taxon>Fungi incertae sedis</taxon>
        <taxon>Mucoromycota</taxon>
        <taxon>Glomeromycotina</taxon>
        <taxon>Glomeromycetes</taxon>
        <taxon>Diversisporales</taxon>
        <taxon>Acaulosporaceae</taxon>
        <taxon>Acaulospora</taxon>
    </lineage>
</organism>
<comment type="caution">
    <text evidence="2">The sequence shown here is derived from an EMBL/GenBank/DDBJ whole genome shotgun (WGS) entry which is preliminary data.</text>
</comment>
<dbReference type="EMBL" id="CAJVPV010002752">
    <property type="protein sequence ID" value="CAG8534853.1"/>
    <property type="molecule type" value="Genomic_DNA"/>
</dbReference>
<feature type="region of interest" description="Disordered" evidence="1">
    <location>
        <begin position="173"/>
        <end position="212"/>
    </location>
</feature>
<feature type="compositionally biased region" description="Polar residues" evidence="1">
    <location>
        <begin position="180"/>
        <end position="206"/>
    </location>
</feature>
<protein>
    <submittedName>
        <fullName evidence="2">6780_t:CDS:1</fullName>
    </submittedName>
</protein>